<reference evidence="3" key="1">
    <citation type="submission" date="2022-11" db="UniProtKB">
        <authorList>
            <consortium name="WormBaseParasite"/>
        </authorList>
    </citation>
    <scope>IDENTIFICATION</scope>
</reference>
<dbReference type="GO" id="GO:0017038">
    <property type="term" value="P:protein import"/>
    <property type="evidence" value="ECO:0007669"/>
    <property type="project" value="InterPro"/>
</dbReference>
<organism evidence="2 3">
    <name type="scientific">Ditylenchus dipsaci</name>
    <dbReference type="NCBI Taxonomy" id="166011"/>
    <lineage>
        <taxon>Eukaryota</taxon>
        <taxon>Metazoa</taxon>
        <taxon>Ecdysozoa</taxon>
        <taxon>Nematoda</taxon>
        <taxon>Chromadorea</taxon>
        <taxon>Rhabditida</taxon>
        <taxon>Tylenchina</taxon>
        <taxon>Tylenchomorpha</taxon>
        <taxon>Sphaerularioidea</taxon>
        <taxon>Anguinidae</taxon>
        <taxon>Anguininae</taxon>
        <taxon>Ditylenchus</taxon>
    </lineage>
</organism>
<dbReference type="WBParaSite" id="jg5567">
    <property type="protein sequence ID" value="jg5567"/>
    <property type="gene ID" value="jg5567"/>
</dbReference>
<evidence type="ECO:0000313" key="2">
    <source>
        <dbReference type="Proteomes" id="UP000887574"/>
    </source>
</evidence>
<dbReference type="InterPro" id="IPR027417">
    <property type="entry name" value="P-loop_NTPase"/>
</dbReference>
<evidence type="ECO:0000313" key="3">
    <source>
        <dbReference type="WBParaSite" id="jg5567"/>
    </source>
</evidence>
<dbReference type="InterPro" id="IPR011115">
    <property type="entry name" value="SecA_DEAD"/>
</dbReference>
<keyword evidence="2" id="KW-1185">Reference proteome</keyword>
<dbReference type="GO" id="GO:0005524">
    <property type="term" value="F:ATP binding"/>
    <property type="evidence" value="ECO:0007669"/>
    <property type="project" value="InterPro"/>
</dbReference>
<dbReference type="AlphaFoldDB" id="A0A915EFM2"/>
<evidence type="ECO:0000259" key="1">
    <source>
        <dbReference type="Pfam" id="PF07517"/>
    </source>
</evidence>
<dbReference type="Proteomes" id="UP000887574">
    <property type="component" value="Unplaced"/>
</dbReference>
<feature type="domain" description="SecA DEAD-like N-terminal" evidence="1">
    <location>
        <begin position="30"/>
        <end position="132"/>
    </location>
</feature>
<sequence length="134" mass="15397">MYHIWVTQYSTFTSNVGVFEMFVFACNQLIVHRAAQLHCRYKPWLTQILALWQFLVTEKNKGLLEQMKTGEGKSLETAMTLAVFALLGRKPDVCTSSLILLKGMRRVETFLRDPGLKAAHNICEKNDNNRKECT</sequence>
<name>A0A915EFM2_9BILA</name>
<protein>
    <submittedName>
        <fullName evidence="3">SecA DEAD-like N-terminal domain-containing protein</fullName>
    </submittedName>
</protein>
<accession>A0A915EFM2</accession>
<dbReference type="Pfam" id="PF07517">
    <property type="entry name" value="SecA_DEAD"/>
    <property type="match status" value="1"/>
</dbReference>
<proteinExistence type="predicted"/>
<dbReference type="GO" id="GO:0016020">
    <property type="term" value="C:membrane"/>
    <property type="evidence" value="ECO:0007669"/>
    <property type="project" value="InterPro"/>
</dbReference>
<dbReference type="Gene3D" id="3.40.50.300">
    <property type="entry name" value="P-loop containing nucleotide triphosphate hydrolases"/>
    <property type="match status" value="1"/>
</dbReference>